<sequence length="1070" mass="118712">MMYVAWFSYPTHQQYHVLTLSKLEEPELLGELLTGTYDGVPEEDVDIFITTSTILINHKPPEGYVFVIYIQPSHGSSLIHENDLELVDRVYELGETVKHNLSENDTMSGTIIGVSRRCTLEPIIYQPRDPITGDYLPVRFTEKPYKGYEASSASEEAGPFLLYDVPQSDLRGQEQFSEGDYIIYRQKLGLVQEVEHDVILLLPDSRVVSPLDPYALELPISDPACAISSVDLKSRDVGDGKYVWTTGTDSIYPGQSVFTERLNLSRADRPLGAQRSVVQGYVLATPAERIHVHWLCSNVFADGRSYYVSTEEVLRASTLQQDAIRCNFVRSPNQDSLAGGCDPMFDVGSYVRFHNPAHAQVKYPGLWQVPSHQSFGYDLNIFRIVSAKTQVTVQWQNGSCTTETATSLLPSDAGGDELYPGDMVALKDSVSVINFHTANRRIVSRLARGRFNETLRIQQLGIVHTFDSRERIASVRWYQDTDIELINGGNSLNPSCSLGRLGDTITDVSVYELTTFPALSKNLGDYVVVAPASISQSVMSSIPHDIPKVNEPRRIHSIAADAFLDPSSYLQSIKSALISSEWFKNTTTVQVPSLRRRYSIQNSDAAPLNDFFGKIVAKDTSGNITVRFPGPSGCRDIQVPFERILVVITSAESVTPNVQDHSSPYLNEDTLAGATANGCIVKDDNHGFPNCNELVTSQEGELKIGTIERGLVMTVSETCLESPMPDDGEIAVDGTPTPAPTKSGLPAILSFPVPTLSPPGFTVLEDLPPVDHHFINQNHAGSSTERMKRIRKEFAILESSLPSGIFVRSWESRIDLLRILFIGAESTPYEHAPYVVDMHFPSDFPHSPPSAFFHSWGSGEGSINPNLSEDGNICLSLLGTWPTRDLDERWSPARSTVLQLLVSIMGLILVQDPFYSEFPPFLHLSTHTQTLSDEAGYESLAAKGSRTIESSQYKEKVFLLTRRFIIHALEHPIRGLEDVLVWNYLPGLPSPRPQLLRKAIQEARVMIEHHNRTSESHQDSKASAFCSRLSQGATVLLQKLVSALERLETDLKARVVSKVTASQGSDRFIL</sequence>
<evidence type="ECO:0000259" key="3">
    <source>
        <dbReference type="PROSITE" id="PS50127"/>
    </source>
</evidence>
<dbReference type="RefSeq" id="XP_050468454.1">
    <property type="nucleotide sequence ID" value="XM_050612543.1"/>
</dbReference>
<dbReference type="InterPro" id="IPR057735">
    <property type="entry name" value="UBE2O-like_tSH3-B"/>
</dbReference>
<reference evidence="5" key="1">
    <citation type="journal article" date="2005" name="Nature">
        <title>Sequencing of Aspergillus nidulans and comparative analysis with A. fumigatus and A. oryzae.</title>
        <authorList>
            <person name="Galagan J.E."/>
            <person name="Calvo S.E."/>
            <person name="Cuomo C."/>
            <person name="Ma L.J."/>
            <person name="Wortman J.R."/>
            <person name="Batzoglou S."/>
            <person name="Lee S.I."/>
            <person name="Basturkmen M."/>
            <person name="Spevak C.C."/>
            <person name="Clutterbuck J."/>
            <person name="Kapitonov V."/>
            <person name="Jurka J."/>
            <person name="Scazzocchio C."/>
            <person name="Farman M."/>
            <person name="Butler J."/>
            <person name="Purcell S."/>
            <person name="Harris S."/>
            <person name="Braus G.H."/>
            <person name="Draht O."/>
            <person name="Busch S."/>
            <person name="D'Enfert C."/>
            <person name="Bouchier C."/>
            <person name="Goldman G.H."/>
            <person name="Bell-Pedersen D."/>
            <person name="Griffiths-Jones S."/>
            <person name="Doonan J.H."/>
            <person name="Yu J."/>
            <person name="Vienken K."/>
            <person name="Pain A."/>
            <person name="Freitag M."/>
            <person name="Selker E.U."/>
            <person name="Archer D.B."/>
            <person name="Penalva M.A."/>
            <person name="Oakley B.R."/>
            <person name="Momany M."/>
            <person name="Tanaka T."/>
            <person name="Kumagai T."/>
            <person name="Asai K."/>
            <person name="Machida M."/>
            <person name="Nierman W.C."/>
            <person name="Denning D.W."/>
            <person name="Caddick M."/>
            <person name="Hynes M."/>
            <person name="Paoletti M."/>
            <person name="Fischer R."/>
            <person name="Miller B."/>
            <person name="Dyer P."/>
            <person name="Sachs M.S."/>
            <person name="Osmani S.A."/>
            <person name="Birren B.W."/>
        </authorList>
    </citation>
    <scope>NUCLEOTIDE SEQUENCE [LARGE SCALE GENOMIC DNA]</scope>
    <source>
        <strain evidence="5">FGSC A4 / ATCC 38163 / CBS 112.46 / NRRL 194 / M139</strain>
    </source>
</reference>
<dbReference type="PROSITE" id="PS50127">
    <property type="entry name" value="UBC_2"/>
    <property type="match status" value="1"/>
</dbReference>
<protein>
    <submittedName>
        <fullName evidence="4">Ubiquitin conjugating enzyme, putative (AFU_orthologue AFUA_3G13060)</fullName>
    </submittedName>
</protein>
<dbReference type="Pfam" id="PF00179">
    <property type="entry name" value="UQ_con"/>
    <property type="match status" value="1"/>
</dbReference>
<dbReference type="PANTHER" id="PTHR46116:SF15">
    <property type="entry name" value="(E3-INDEPENDENT) E2 UBIQUITIN-CONJUGATING ENZYME"/>
    <property type="match status" value="1"/>
</dbReference>
<dbReference type="Pfam" id="PF23046">
    <property type="entry name" value="tSH3-B_UBE2O"/>
    <property type="match status" value="1"/>
</dbReference>
<dbReference type="InterPro" id="IPR000608">
    <property type="entry name" value="UBC"/>
</dbReference>
<dbReference type="SMART" id="SM00212">
    <property type="entry name" value="UBCc"/>
    <property type="match status" value="1"/>
</dbReference>
<feature type="domain" description="UBC core" evidence="3">
    <location>
        <begin position="785"/>
        <end position="953"/>
    </location>
</feature>
<organism evidence="4 5">
    <name type="scientific">Emericella nidulans (strain FGSC A4 / ATCC 38163 / CBS 112.46 / NRRL 194 / M139)</name>
    <name type="common">Aspergillus nidulans</name>
    <dbReference type="NCBI Taxonomy" id="227321"/>
    <lineage>
        <taxon>Eukaryota</taxon>
        <taxon>Fungi</taxon>
        <taxon>Dikarya</taxon>
        <taxon>Ascomycota</taxon>
        <taxon>Pezizomycotina</taxon>
        <taxon>Eurotiomycetes</taxon>
        <taxon>Eurotiomycetidae</taxon>
        <taxon>Eurotiales</taxon>
        <taxon>Aspergillaceae</taxon>
        <taxon>Aspergillus</taxon>
        <taxon>Aspergillus subgen. Nidulantes</taxon>
    </lineage>
</organism>
<accession>C8VII2</accession>
<evidence type="ECO:0000256" key="2">
    <source>
        <dbReference type="ARBA" id="ARBA00022786"/>
    </source>
</evidence>
<dbReference type="GO" id="GO:0061631">
    <property type="term" value="F:ubiquitin conjugating enzyme activity"/>
    <property type="evidence" value="ECO:0000318"/>
    <property type="project" value="GO_Central"/>
</dbReference>
<keyword evidence="5" id="KW-1185">Reference proteome</keyword>
<gene>
    <name evidence="4" type="ORF">ANIA_03136</name>
</gene>
<dbReference type="InterPro" id="IPR016135">
    <property type="entry name" value="UBQ-conjugating_enzyme/RWD"/>
</dbReference>
<dbReference type="eggNOG" id="KOG0895">
    <property type="taxonomic scope" value="Eukaryota"/>
</dbReference>
<dbReference type="KEGG" id="ani:ANIA_03136"/>
<evidence type="ECO:0000313" key="4">
    <source>
        <dbReference type="EMBL" id="CBF83338.1"/>
    </source>
</evidence>
<name>C8VII2_EMENI</name>
<dbReference type="FunFam" id="3.10.110.10:FF:000094">
    <property type="entry name" value="Probable ubiquitin-conjugating enzyme E2 23"/>
    <property type="match status" value="1"/>
</dbReference>
<keyword evidence="2" id="KW-0833">Ubl conjugation pathway</keyword>
<dbReference type="PANTHER" id="PTHR46116">
    <property type="entry name" value="(E3-INDEPENDENT) E2 UBIQUITIN-CONJUGATING ENZYME"/>
    <property type="match status" value="1"/>
</dbReference>
<dbReference type="HOGENOM" id="CLU_005619_1_0_1"/>
<dbReference type="STRING" id="227321.C8VII2"/>
<dbReference type="SUPFAM" id="SSF54495">
    <property type="entry name" value="UBC-like"/>
    <property type="match status" value="1"/>
</dbReference>
<proteinExistence type="predicted"/>
<dbReference type="GO" id="GO:0042147">
    <property type="term" value="P:retrograde transport, endosome to Golgi"/>
    <property type="evidence" value="ECO:0000318"/>
    <property type="project" value="GO_Central"/>
</dbReference>
<dbReference type="InParanoid" id="C8VII2"/>
<dbReference type="OMA" id="EMWIEYE"/>
<dbReference type="Gene3D" id="3.10.110.10">
    <property type="entry name" value="Ubiquitin Conjugating Enzyme"/>
    <property type="match status" value="1"/>
</dbReference>
<dbReference type="GeneID" id="2874255"/>
<dbReference type="CDD" id="cd23837">
    <property type="entry name" value="UBCc_UBE2O"/>
    <property type="match status" value="1"/>
</dbReference>
<dbReference type="AlphaFoldDB" id="C8VII2"/>
<keyword evidence="1" id="KW-0808">Transferase</keyword>
<reference evidence="5" key="2">
    <citation type="journal article" date="2009" name="Fungal Genet. Biol.">
        <title>The 2008 update of the Aspergillus nidulans genome annotation: a community effort.</title>
        <authorList>
            <person name="Wortman J.R."/>
            <person name="Gilsenan J.M."/>
            <person name="Joardar V."/>
            <person name="Deegan J."/>
            <person name="Clutterbuck J."/>
            <person name="Andersen M.R."/>
            <person name="Archer D."/>
            <person name="Bencina M."/>
            <person name="Braus G."/>
            <person name="Coutinho P."/>
            <person name="von Dohren H."/>
            <person name="Doonan J."/>
            <person name="Driessen A.J."/>
            <person name="Durek P."/>
            <person name="Espeso E."/>
            <person name="Fekete E."/>
            <person name="Flipphi M."/>
            <person name="Estrada C.G."/>
            <person name="Geysens S."/>
            <person name="Goldman G."/>
            <person name="de Groot P.W."/>
            <person name="Hansen K."/>
            <person name="Harris S.D."/>
            <person name="Heinekamp T."/>
            <person name="Helmstaedt K."/>
            <person name="Henrissat B."/>
            <person name="Hofmann G."/>
            <person name="Homan T."/>
            <person name="Horio T."/>
            <person name="Horiuchi H."/>
            <person name="James S."/>
            <person name="Jones M."/>
            <person name="Karaffa L."/>
            <person name="Karanyi Z."/>
            <person name="Kato M."/>
            <person name="Keller N."/>
            <person name="Kelly D.E."/>
            <person name="Kiel J.A."/>
            <person name="Kim J.M."/>
            <person name="van der Klei I.J."/>
            <person name="Klis F.M."/>
            <person name="Kovalchuk A."/>
            <person name="Krasevec N."/>
            <person name="Kubicek C.P."/>
            <person name="Liu B."/>
            <person name="Maccabe A."/>
            <person name="Meyer V."/>
            <person name="Mirabito P."/>
            <person name="Miskei M."/>
            <person name="Mos M."/>
            <person name="Mullins J."/>
            <person name="Nelson D.R."/>
            <person name="Nielsen J."/>
            <person name="Oakley B.R."/>
            <person name="Osmani S.A."/>
            <person name="Pakula T."/>
            <person name="Paszewski A."/>
            <person name="Paulsen I."/>
            <person name="Pilsyk S."/>
            <person name="Pocsi I."/>
            <person name="Punt P.J."/>
            <person name="Ram A.F."/>
            <person name="Ren Q."/>
            <person name="Robellet X."/>
            <person name="Robson G."/>
            <person name="Seiboth B."/>
            <person name="van Solingen P."/>
            <person name="Specht T."/>
            <person name="Sun J."/>
            <person name="Taheri-Talesh N."/>
            <person name="Takeshita N."/>
            <person name="Ussery D."/>
            <person name="vanKuyk P.A."/>
            <person name="Visser H."/>
            <person name="van de Vondervoort P.J."/>
            <person name="de Vries R.P."/>
            <person name="Walton J."/>
            <person name="Xiang X."/>
            <person name="Xiong Y."/>
            <person name="Zeng A.P."/>
            <person name="Brandt B.W."/>
            <person name="Cornell M.J."/>
            <person name="van den Hondel C.A."/>
            <person name="Visser J."/>
            <person name="Oliver S.G."/>
            <person name="Turner G."/>
        </authorList>
    </citation>
    <scope>GENOME REANNOTATION</scope>
    <source>
        <strain evidence="5">FGSC A4 / ATCC 38163 / CBS 112.46 / NRRL 194 / M139</strain>
    </source>
</reference>
<evidence type="ECO:0000313" key="5">
    <source>
        <dbReference type="Proteomes" id="UP000000560"/>
    </source>
</evidence>
<dbReference type="EMBL" id="BN001306">
    <property type="protein sequence ID" value="CBF83338.1"/>
    <property type="molecule type" value="Genomic_DNA"/>
</dbReference>
<dbReference type="Proteomes" id="UP000000560">
    <property type="component" value="Chromosome VI"/>
</dbReference>
<dbReference type="GO" id="GO:0005829">
    <property type="term" value="C:cytosol"/>
    <property type="evidence" value="ECO:0007669"/>
    <property type="project" value="GOC"/>
</dbReference>
<evidence type="ECO:0000256" key="1">
    <source>
        <dbReference type="ARBA" id="ARBA00022679"/>
    </source>
</evidence>
<dbReference type="OrthoDB" id="47801at2759"/>